<dbReference type="eggNOG" id="COG5502">
    <property type="taxonomic scope" value="Bacteria"/>
</dbReference>
<name>F6EIP1_HOYSD</name>
<feature type="region of interest" description="Disordered" evidence="1">
    <location>
        <begin position="332"/>
        <end position="370"/>
    </location>
</feature>
<keyword evidence="2" id="KW-0812">Transmembrane</keyword>
<keyword evidence="2" id="KW-0472">Membrane</keyword>
<dbReference type="OrthoDB" id="8477132at2"/>
<evidence type="ECO:0000313" key="3">
    <source>
        <dbReference type="EMBL" id="AEF38966.1"/>
    </source>
</evidence>
<dbReference type="AlphaFoldDB" id="F6EIP1"/>
<feature type="transmembrane region" description="Helical" evidence="2">
    <location>
        <begin position="260"/>
        <end position="292"/>
    </location>
</feature>
<evidence type="ECO:0000256" key="2">
    <source>
        <dbReference type="SAM" id="Phobius"/>
    </source>
</evidence>
<protein>
    <submittedName>
        <fullName evidence="3">Uncharacterized protein</fullName>
    </submittedName>
</protein>
<dbReference type="RefSeq" id="WP_013805315.1">
    <property type="nucleotide sequence ID" value="NC_015564.1"/>
</dbReference>
<dbReference type="HOGENOM" id="CLU_041420_1_0_11"/>
<dbReference type="KEGG" id="asd:AS9A_0509"/>
<accession>F6EIP1</accession>
<dbReference type="STRING" id="443218.AS9A_0509"/>
<feature type="compositionally biased region" description="Basic and acidic residues" evidence="1">
    <location>
        <begin position="338"/>
        <end position="353"/>
    </location>
</feature>
<feature type="transmembrane region" description="Helical" evidence="2">
    <location>
        <begin position="312"/>
        <end position="331"/>
    </location>
</feature>
<feature type="transmembrane region" description="Helical" evidence="2">
    <location>
        <begin position="190"/>
        <end position="214"/>
    </location>
</feature>
<dbReference type="Proteomes" id="UP000009235">
    <property type="component" value="Chromosome"/>
</dbReference>
<organism evidence="3 4">
    <name type="scientific">Hoyosella subflava (strain DSM 45089 / JCM 17490 / NBRC 109087 / DQS3-9A1)</name>
    <name type="common">Amycolicicoccus subflavus</name>
    <dbReference type="NCBI Taxonomy" id="443218"/>
    <lineage>
        <taxon>Bacteria</taxon>
        <taxon>Bacillati</taxon>
        <taxon>Actinomycetota</taxon>
        <taxon>Actinomycetes</taxon>
        <taxon>Mycobacteriales</taxon>
        <taxon>Hoyosellaceae</taxon>
        <taxon>Hoyosella</taxon>
    </lineage>
</organism>
<keyword evidence="4" id="KW-1185">Reference proteome</keyword>
<evidence type="ECO:0000313" key="4">
    <source>
        <dbReference type="Proteomes" id="UP000009235"/>
    </source>
</evidence>
<keyword evidence="2" id="KW-1133">Transmembrane helix</keyword>
<feature type="transmembrane region" description="Helical" evidence="2">
    <location>
        <begin position="226"/>
        <end position="248"/>
    </location>
</feature>
<feature type="region of interest" description="Disordered" evidence="1">
    <location>
        <begin position="1"/>
        <end position="22"/>
    </location>
</feature>
<feature type="compositionally biased region" description="Polar residues" evidence="1">
    <location>
        <begin position="355"/>
        <end position="370"/>
    </location>
</feature>
<sequence>MDEHTHVFAPEGNGEYEKGDRLPSDRRMRLGIIADPGLAAQLVQSVATQLPTKLREQIPENGDYDTEVVVRSLPLNDDGVLDVSASAADISREHDWDLTVVVTELPRRDGTQPLVVDAQPGLRTAIVSLPALGVVRLRARVVAAIARAVSELRASGEPSEDTQVFRTSSGMLGRTRLLIGMIRINRPWRLVPSLSSAMAAAAATAAFGIFYSSIWQMAASLSPLRLSLISVMSIAAMVTWLVAYNRLWDPPSRYHDKDQALLYNVAGISSILVGVTLMYISLYAATVVAAFTVISWEFLGSMLGRPAEFTDYLVLSWLSASMGTIAGALGSSAEDDDDIKRATFGNRERERRSARSGNANAPENRSGQGR</sequence>
<evidence type="ECO:0000256" key="1">
    <source>
        <dbReference type="SAM" id="MobiDB-lite"/>
    </source>
</evidence>
<reference evidence="3 4" key="1">
    <citation type="journal article" date="2011" name="J. Bacteriol.">
        <title>Complete genome sequence of Amycolicicoccus subflavus DQS3-9A1T, an actinomycete isolated from crude oil-polluted soil.</title>
        <authorList>
            <person name="Cai M."/>
            <person name="Chen W.M."/>
            <person name="Nie Y."/>
            <person name="Chi C.Q."/>
            <person name="Wang Y.N."/>
            <person name="Tang Y.Q."/>
            <person name="Li G.Y."/>
            <person name="Wu X.L."/>
        </authorList>
    </citation>
    <scope>NUCLEOTIDE SEQUENCE [LARGE SCALE GENOMIC DNA]</scope>
    <source>
        <strain evidence="4">DSM 45089 / DQS3-9A1</strain>
    </source>
</reference>
<gene>
    <name evidence="3" type="ordered locus">AS9A_0509</name>
</gene>
<proteinExistence type="predicted"/>
<dbReference type="EMBL" id="CP002786">
    <property type="protein sequence ID" value="AEF38966.1"/>
    <property type="molecule type" value="Genomic_DNA"/>
</dbReference>